<reference evidence="8 9" key="1">
    <citation type="submission" date="2019-11" db="EMBL/GenBank/DDBJ databases">
        <title>Whole genome sequence of Oryza granulata.</title>
        <authorList>
            <person name="Li W."/>
        </authorList>
    </citation>
    <scope>NUCLEOTIDE SEQUENCE [LARGE SCALE GENOMIC DNA]</scope>
    <source>
        <strain evidence="9">cv. Menghai</strain>
        <tissue evidence="8">Leaf</tissue>
    </source>
</reference>
<feature type="region of interest" description="Disordered" evidence="6">
    <location>
        <begin position="76"/>
        <end position="98"/>
    </location>
</feature>
<dbReference type="InterPro" id="IPR001471">
    <property type="entry name" value="AP2/ERF_dom"/>
</dbReference>
<dbReference type="FunFam" id="3.30.730.10:FF:000001">
    <property type="entry name" value="Ethylene-responsive transcription factor 2"/>
    <property type="match status" value="1"/>
</dbReference>
<proteinExistence type="predicted"/>
<evidence type="ECO:0000313" key="8">
    <source>
        <dbReference type="EMBL" id="KAF0924911.1"/>
    </source>
</evidence>
<evidence type="ECO:0000256" key="1">
    <source>
        <dbReference type="ARBA" id="ARBA00004123"/>
    </source>
</evidence>
<protein>
    <recommendedName>
        <fullName evidence="7">AP2/ERF domain-containing protein</fullName>
    </recommendedName>
</protein>
<dbReference type="AlphaFoldDB" id="A0A6G1EJR3"/>
<comment type="subcellular location">
    <subcellularLocation>
        <location evidence="1">Nucleus</location>
    </subcellularLocation>
</comment>
<comment type="caution">
    <text evidence="8">The sequence shown here is derived from an EMBL/GenBank/DDBJ whole genome shotgun (WGS) entry which is preliminary data.</text>
</comment>
<keyword evidence="4" id="KW-0804">Transcription</keyword>
<dbReference type="SUPFAM" id="SSF54171">
    <property type="entry name" value="DNA-binding domain"/>
    <property type="match status" value="1"/>
</dbReference>
<dbReference type="PRINTS" id="PR00367">
    <property type="entry name" value="ETHRSPELEMNT"/>
</dbReference>
<dbReference type="EMBL" id="SPHZ02000003">
    <property type="protein sequence ID" value="KAF0924911.1"/>
    <property type="molecule type" value="Genomic_DNA"/>
</dbReference>
<evidence type="ECO:0000256" key="6">
    <source>
        <dbReference type="SAM" id="MobiDB-lite"/>
    </source>
</evidence>
<keyword evidence="3" id="KW-0238">DNA-binding</keyword>
<dbReference type="Proteomes" id="UP000479710">
    <property type="component" value="Unassembled WGS sequence"/>
</dbReference>
<evidence type="ECO:0000259" key="7">
    <source>
        <dbReference type="PROSITE" id="PS51032"/>
    </source>
</evidence>
<accession>A0A6G1EJR3</accession>
<keyword evidence="5" id="KW-0539">Nucleus</keyword>
<dbReference type="Pfam" id="PF00847">
    <property type="entry name" value="AP2"/>
    <property type="match status" value="1"/>
</dbReference>
<dbReference type="GO" id="GO:0003677">
    <property type="term" value="F:DNA binding"/>
    <property type="evidence" value="ECO:0007669"/>
    <property type="project" value="UniProtKB-KW"/>
</dbReference>
<dbReference type="InterPro" id="IPR016177">
    <property type="entry name" value="DNA-bd_dom_sf"/>
</dbReference>
<dbReference type="PANTHER" id="PTHR31677:SF118">
    <property type="entry name" value="OS04G0399800 PROTEIN"/>
    <property type="match status" value="1"/>
</dbReference>
<evidence type="ECO:0000256" key="2">
    <source>
        <dbReference type="ARBA" id="ARBA00023015"/>
    </source>
</evidence>
<feature type="domain" description="AP2/ERF" evidence="7">
    <location>
        <begin position="96"/>
        <end position="153"/>
    </location>
</feature>
<evidence type="ECO:0000256" key="4">
    <source>
        <dbReference type="ARBA" id="ARBA00023163"/>
    </source>
</evidence>
<keyword evidence="2" id="KW-0805">Transcription regulation</keyword>
<gene>
    <name evidence="8" type="ORF">E2562_014987</name>
</gene>
<keyword evidence="9" id="KW-1185">Reference proteome</keyword>
<dbReference type="CDD" id="cd00018">
    <property type="entry name" value="AP2"/>
    <property type="match status" value="1"/>
</dbReference>
<evidence type="ECO:0000256" key="3">
    <source>
        <dbReference type="ARBA" id="ARBA00023125"/>
    </source>
</evidence>
<dbReference type="SMART" id="SM00380">
    <property type="entry name" value="AP2"/>
    <property type="match status" value="1"/>
</dbReference>
<evidence type="ECO:0000313" key="9">
    <source>
        <dbReference type="Proteomes" id="UP000479710"/>
    </source>
</evidence>
<name>A0A6G1EJR3_9ORYZ</name>
<dbReference type="GO" id="GO:0005634">
    <property type="term" value="C:nucleus"/>
    <property type="evidence" value="ECO:0007669"/>
    <property type="project" value="UniProtKB-SubCell"/>
</dbReference>
<dbReference type="GO" id="GO:0003700">
    <property type="term" value="F:DNA-binding transcription factor activity"/>
    <property type="evidence" value="ECO:0007669"/>
    <property type="project" value="InterPro"/>
</dbReference>
<sequence>MQPPHAASPSISIAIKLASSPSIQPPLLSLSLSSPCQRQQIHTLSLYVMMNFSSYFYSSSSGAAAAAAAAGDKKSASASKKRQQQAAGQGEGNQTRYLGVRRRPWGRYAAEIRDPATKERHWLGTFDTAEEAAVAYDRAARSLRGARARTNFAYPDLPPGSSITPYLSPDLADGSDQLLQPFYADPSAALPTPAAAGVDVGSGYMSMYGARADDMSSLMDGIAMQDDLPPMTGGGFGSDDSSGGGSGMVDISMYGVGSGGANANGGGWCDASDFTSYSSSPAPGAHGMYFEEGYVHSPLFSPMPAVDDAGADGFQLGGSSSSYYY</sequence>
<dbReference type="PANTHER" id="PTHR31677">
    <property type="entry name" value="AP2 DOMAIN CLASS TRANSCRIPTION FACTOR"/>
    <property type="match status" value="1"/>
</dbReference>
<dbReference type="OrthoDB" id="780830at2759"/>
<dbReference type="PROSITE" id="PS51032">
    <property type="entry name" value="AP2_ERF"/>
    <property type="match status" value="1"/>
</dbReference>
<organism evidence="8 9">
    <name type="scientific">Oryza meyeriana var. granulata</name>
    <dbReference type="NCBI Taxonomy" id="110450"/>
    <lineage>
        <taxon>Eukaryota</taxon>
        <taxon>Viridiplantae</taxon>
        <taxon>Streptophyta</taxon>
        <taxon>Embryophyta</taxon>
        <taxon>Tracheophyta</taxon>
        <taxon>Spermatophyta</taxon>
        <taxon>Magnoliopsida</taxon>
        <taxon>Liliopsida</taxon>
        <taxon>Poales</taxon>
        <taxon>Poaceae</taxon>
        <taxon>BOP clade</taxon>
        <taxon>Oryzoideae</taxon>
        <taxon>Oryzeae</taxon>
        <taxon>Oryzinae</taxon>
        <taxon>Oryza</taxon>
        <taxon>Oryza meyeriana</taxon>
    </lineage>
</organism>
<dbReference type="Gene3D" id="3.30.730.10">
    <property type="entry name" value="AP2/ERF domain"/>
    <property type="match status" value="1"/>
</dbReference>
<dbReference type="InterPro" id="IPR036955">
    <property type="entry name" value="AP2/ERF_dom_sf"/>
</dbReference>
<evidence type="ECO:0000256" key="5">
    <source>
        <dbReference type="ARBA" id="ARBA00023242"/>
    </source>
</evidence>